<organism evidence="3 5">
    <name type="scientific">Corynebacterium flavescens</name>
    <dbReference type="NCBI Taxonomy" id="28028"/>
    <lineage>
        <taxon>Bacteria</taxon>
        <taxon>Bacillati</taxon>
        <taxon>Actinomycetota</taxon>
        <taxon>Actinomycetes</taxon>
        <taxon>Mycobacteriales</taxon>
        <taxon>Corynebacteriaceae</taxon>
        <taxon>Corynebacterium</taxon>
    </lineage>
</organism>
<dbReference type="Pfam" id="PF13829">
    <property type="entry name" value="DUF4191"/>
    <property type="match status" value="1"/>
</dbReference>
<evidence type="ECO:0000313" key="4">
    <source>
        <dbReference type="EMBL" id="GEB98228.1"/>
    </source>
</evidence>
<dbReference type="Proteomes" id="UP000315353">
    <property type="component" value="Unassembled WGS sequence"/>
</dbReference>
<keyword evidence="2" id="KW-0472">Membrane</keyword>
<accession>A0A1L7CN16</accession>
<dbReference type="STRING" id="28028.CFLV_08500"/>
<dbReference type="InterPro" id="IPR025445">
    <property type="entry name" value="DUF4191"/>
</dbReference>
<feature type="region of interest" description="Disordered" evidence="1">
    <location>
        <begin position="238"/>
        <end position="260"/>
    </location>
</feature>
<proteinExistence type="predicted"/>
<gene>
    <name evidence="4" type="ORF">CFL01nite_17230</name>
    <name evidence="3" type="ORF">CFLV_08500</name>
</gene>
<feature type="transmembrane region" description="Helical" evidence="2">
    <location>
        <begin position="71"/>
        <end position="90"/>
    </location>
</feature>
<reference evidence="3 5" key="1">
    <citation type="submission" date="2014-08" db="EMBL/GenBank/DDBJ databases">
        <title>Complete genome sequence of Corynebacterium flavescens OJ8(T)(=DSM 20296(T)), isolated from cheese.</title>
        <authorList>
            <person name="Ruckert C."/>
            <person name="Albersmeier A."/>
            <person name="Winkler A."/>
            <person name="Kalinowski J."/>
        </authorList>
    </citation>
    <scope>NUCLEOTIDE SEQUENCE [LARGE SCALE GENOMIC DNA]</scope>
    <source>
        <strain evidence="3 5">OJ8</strain>
    </source>
</reference>
<dbReference type="Proteomes" id="UP000185479">
    <property type="component" value="Chromosome"/>
</dbReference>
<feature type="transmembrane region" description="Helical" evidence="2">
    <location>
        <begin position="44"/>
        <end position="65"/>
    </location>
</feature>
<keyword evidence="5" id="KW-1185">Reference proteome</keyword>
<dbReference type="EMBL" id="CP009246">
    <property type="protein sequence ID" value="APT87233.1"/>
    <property type="molecule type" value="Genomic_DNA"/>
</dbReference>
<evidence type="ECO:0000313" key="6">
    <source>
        <dbReference type="Proteomes" id="UP000315353"/>
    </source>
</evidence>
<feature type="compositionally biased region" description="Basic and acidic residues" evidence="1">
    <location>
        <begin position="1"/>
        <end position="19"/>
    </location>
</feature>
<evidence type="ECO:0000313" key="3">
    <source>
        <dbReference type="EMBL" id="APT87233.1"/>
    </source>
</evidence>
<dbReference type="GeneID" id="82880754"/>
<evidence type="ECO:0000256" key="2">
    <source>
        <dbReference type="SAM" id="Phobius"/>
    </source>
</evidence>
<dbReference type="EMBL" id="BJNB01000027">
    <property type="protein sequence ID" value="GEB98228.1"/>
    <property type="molecule type" value="Genomic_DNA"/>
</dbReference>
<dbReference type="OrthoDB" id="8479889at2"/>
<evidence type="ECO:0000256" key="1">
    <source>
        <dbReference type="SAM" id="MobiDB-lite"/>
    </source>
</evidence>
<dbReference type="AlphaFoldDB" id="A0A1L7CN16"/>
<keyword evidence="2" id="KW-1133">Transmembrane helix</keyword>
<sequence>MAQDDKAALKAAKKQERASKRARRKQTRSQMWQAFNMQRKQDKALIPIMLAAFLGLGLLFFLIGLLFNGQWFMLVLGLGFGAVLAMFLFTRRLERDMYKRVEDQPGVAGWALEQQLRNTIGVVWKVKTGIAATRQQDLVHRVIGNPGVVLVCEGNRNHLAPTIKQLKHRIDKLAAGAPVHVIYVGTGEDEVPVSKLRSKIMRLPRNFNKNETYAYIRKIEAMDDMPGAMPGMPKGPMPRQAQNMAGMNRRLRRAQQRKGK</sequence>
<dbReference type="KEGG" id="cfc:CFLV_08500"/>
<name>A0A1L7CN16_CORFL</name>
<dbReference type="RefSeq" id="WP_075730163.1">
    <property type="nucleotide sequence ID" value="NZ_BJNB01000027.1"/>
</dbReference>
<feature type="region of interest" description="Disordered" evidence="1">
    <location>
        <begin position="1"/>
        <end position="27"/>
    </location>
</feature>
<reference evidence="4 6" key="2">
    <citation type="submission" date="2019-06" db="EMBL/GenBank/DDBJ databases">
        <title>Whole genome shotgun sequence of Corynebacterium flavescens NBRC 14136.</title>
        <authorList>
            <person name="Hosoyama A."/>
            <person name="Uohara A."/>
            <person name="Ohji S."/>
            <person name="Ichikawa N."/>
        </authorList>
    </citation>
    <scope>NUCLEOTIDE SEQUENCE [LARGE SCALE GENOMIC DNA]</scope>
    <source>
        <strain evidence="4 6">NBRC 14136</strain>
    </source>
</reference>
<protein>
    <submittedName>
        <fullName evidence="3">Membrane protein</fullName>
    </submittedName>
</protein>
<keyword evidence="2" id="KW-0812">Transmembrane</keyword>
<evidence type="ECO:0000313" key="5">
    <source>
        <dbReference type="Proteomes" id="UP000185479"/>
    </source>
</evidence>
<feature type="compositionally biased region" description="Basic residues" evidence="1">
    <location>
        <begin position="249"/>
        <end position="260"/>
    </location>
</feature>